<protein>
    <submittedName>
        <fullName evidence="1">Uncharacterized protein</fullName>
    </submittedName>
</protein>
<sequence>MMLQVRKSWDANGMLHLTDQEALELSALPFERTWVQSRPQGRHLRVLATPDGVSLITEKSPRGPLKAKEINEISRIAVSAVRAVPELRWAAVDLIFRRRGLFTKQPEHPVLVEGITLTPRYWQDDHVMAGNFDDFSLSIIS</sequence>
<dbReference type="RefSeq" id="WP_138253042.1">
    <property type="nucleotide sequence ID" value="NZ_VAVZ01000019.1"/>
</dbReference>
<evidence type="ECO:0000313" key="2">
    <source>
        <dbReference type="Proteomes" id="UP000310458"/>
    </source>
</evidence>
<dbReference type="AlphaFoldDB" id="A0A5R9BCT5"/>
<organism evidence="1 2">
    <name type="scientific">Nesterenkonia salmonea</name>
    <dbReference type="NCBI Taxonomy" id="1804987"/>
    <lineage>
        <taxon>Bacteria</taxon>
        <taxon>Bacillati</taxon>
        <taxon>Actinomycetota</taxon>
        <taxon>Actinomycetes</taxon>
        <taxon>Micrococcales</taxon>
        <taxon>Micrococcaceae</taxon>
        <taxon>Nesterenkonia</taxon>
    </lineage>
</organism>
<reference evidence="1 2" key="1">
    <citation type="submission" date="2019-05" db="EMBL/GenBank/DDBJ databases">
        <title>Nesterenkonia sp. GY074 isolated from the Southern Atlantic Ocean.</title>
        <authorList>
            <person name="Zhang G."/>
        </authorList>
    </citation>
    <scope>NUCLEOTIDE SEQUENCE [LARGE SCALE GENOMIC DNA]</scope>
    <source>
        <strain evidence="1 2">GY074</strain>
    </source>
</reference>
<dbReference type="Proteomes" id="UP000310458">
    <property type="component" value="Unassembled WGS sequence"/>
</dbReference>
<accession>A0A5R9BCT5</accession>
<comment type="caution">
    <text evidence="1">The sequence shown here is derived from an EMBL/GenBank/DDBJ whole genome shotgun (WGS) entry which is preliminary data.</text>
</comment>
<dbReference type="EMBL" id="VAVZ01000019">
    <property type="protein sequence ID" value="TLP97058.1"/>
    <property type="molecule type" value="Genomic_DNA"/>
</dbReference>
<name>A0A5R9BCT5_9MICC</name>
<keyword evidence="2" id="KW-1185">Reference proteome</keyword>
<proteinExistence type="predicted"/>
<gene>
    <name evidence="1" type="ORF">FEF26_08120</name>
</gene>
<evidence type="ECO:0000313" key="1">
    <source>
        <dbReference type="EMBL" id="TLP97058.1"/>
    </source>
</evidence>